<proteinExistence type="predicted"/>
<evidence type="ECO:0008006" key="3">
    <source>
        <dbReference type="Google" id="ProtNLM"/>
    </source>
</evidence>
<evidence type="ECO:0000313" key="2">
    <source>
        <dbReference type="Proteomes" id="UP000467841"/>
    </source>
</evidence>
<name>A0A6D2I0N1_9BRAS</name>
<evidence type="ECO:0000313" key="1">
    <source>
        <dbReference type="EMBL" id="CAA7022074.1"/>
    </source>
</evidence>
<dbReference type="EMBL" id="CACVBM020000666">
    <property type="protein sequence ID" value="CAA7022074.1"/>
    <property type="molecule type" value="Genomic_DNA"/>
</dbReference>
<dbReference type="OrthoDB" id="1114069at2759"/>
<protein>
    <recommendedName>
        <fullName evidence="3">Exonuclease domain-containing protein</fullName>
    </recommendedName>
</protein>
<gene>
    <name evidence="1" type="ORF">MERR_LOCUS9309</name>
</gene>
<dbReference type="SUPFAM" id="SSF53098">
    <property type="entry name" value="Ribonuclease H-like"/>
    <property type="match status" value="1"/>
</dbReference>
<organism evidence="1 2">
    <name type="scientific">Microthlaspi erraticum</name>
    <dbReference type="NCBI Taxonomy" id="1685480"/>
    <lineage>
        <taxon>Eukaryota</taxon>
        <taxon>Viridiplantae</taxon>
        <taxon>Streptophyta</taxon>
        <taxon>Embryophyta</taxon>
        <taxon>Tracheophyta</taxon>
        <taxon>Spermatophyta</taxon>
        <taxon>Magnoliopsida</taxon>
        <taxon>eudicotyledons</taxon>
        <taxon>Gunneridae</taxon>
        <taxon>Pentapetalae</taxon>
        <taxon>rosids</taxon>
        <taxon>malvids</taxon>
        <taxon>Brassicales</taxon>
        <taxon>Brassicaceae</taxon>
        <taxon>Coluteocarpeae</taxon>
        <taxon>Microthlaspi</taxon>
    </lineage>
</organism>
<dbReference type="InterPro" id="IPR036397">
    <property type="entry name" value="RNaseH_sf"/>
</dbReference>
<reference evidence="1" key="1">
    <citation type="submission" date="2020-01" db="EMBL/GenBank/DDBJ databases">
        <authorList>
            <person name="Mishra B."/>
        </authorList>
    </citation>
    <scope>NUCLEOTIDE SEQUENCE [LARGE SCALE GENOMIC DNA]</scope>
</reference>
<dbReference type="Gene3D" id="3.30.420.10">
    <property type="entry name" value="Ribonuclease H-like superfamily/Ribonuclease H"/>
    <property type="match status" value="1"/>
</dbReference>
<sequence length="182" mass="20642">MSNNELIAFFDFKRDKFGELQFGVRLLIPKTMDHIALRSMMIRRPDEFLEASDTIHNLLNGCIWMGHNITRVDIPLLEAEFAKIGKRPPTAVSIIDAVHFTSSDTKLAKIAIQFGLGRQVHGSYKDCGENFQAIMNCESLLSCLGGLPEIKYEDDVHPMLSLIKYYHDEAVNTKHFSELALE</sequence>
<keyword evidence="2" id="KW-1185">Reference proteome</keyword>
<comment type="caution">
    <text evidence="1">The sequence shown here is derived from an EMBL/GenBank/DDBJ whole genome shotgun (WGS) entry which is preliminary data.</text>
</comment>
<dbReference type="AlphaFoldDB" id="A0A6D2I0N1"/>
<dbReference type="InterPro" id="IPR012337">
    <property type="entry name" value="RNaseH-like_sf"/>
</dbReference>
<accession>A0A6D2I0N1</accession>
<dbReference type="Proteomes" id="UP000467841">
    <property type="component" value="Unassembled WGS sequence"/>
</dbReference>
<dbReference type="GO" id="GO:0003676">
    <property type="term" value="F:nucleic acid binding"/>
    <property type="evidence" value="ECO:0007669"/>
    <property type="project" value="InterPro"/>
</dbReference>